<name>A0A2U7UDS4_9VIRU</name>
<dbReference type="EMBL" id="MG011690">
    <property type="protein sequence ID" value="AVK76583.1"/>
    <property type="molecule type" value="Genomic_DNA"/>
</dbReference>
<dbReference type="InterPro" id="IPR036770">
    <property type="entry name" value="Ankyrin_rpt-contain_sf"/>
</dbReference>
<evidence type="ECO:0008006" key="2">
    <source>
        <dbReference type="Google" id="ProtNLM"/>
    </source>
</evidence>
<dbReference type="PANTHER" id="PTHR46586">
    <property type="entry name" value="ANKYRIN REPEAT-CONTAINING PROTEIN"/>
    <property type="match status" value="1"/>
</dbReference>
<dbReference type="PANTHER" id="PTHR46586:SF3">
    <property type="entry name" value="ANKYRIN REPEAT-CONTAINING PROTEIN"/>
    <property type="match status" value="1"/>
</dbReference>
<dbReference type="GeneID" id="36842301"/>
<protein>
    <recommendedName>
        <fullName evidence="2">Ankyrin repeat domain containing protein</fullName>
    </recommendedName>
</protein>
<gene>
    <name evidence="1" type="ORF">pneo_cds_976</name>
</gene>
<organism evidence="1">
    <name type="scientific">Pandoravirus neocaledonia</name>
    <dbReference type="NCBI Taxonomy" id="2107708"/>
    <lineage>
        <taxon>Viruses</taxon>
        <taxon>Pandoravirus</taxon>
    </lineage>
</organism>
<dbReference type="Gene3D" id="1.25.40.20">
    <property type="entry name" value="Ankyrin repeat-containing domain"/>
    <property type="match status" value="1"/>
</dbReference>
<reference evidence="1" key="1">
    <citation type="journal article" date="2018" name="Nat. Commun.">
        <title>Diversity and evolution of the emerging Pandoraviridae family.</title>
        <authorList>
            <person name="Legendre M."/>
            <person name="Fabre E."/>
            <person name="Poirot O."/>
            <person name="Jeudy S."/>
            <person name="Lartigue A."/>
            <person name="Alempic J.M."/>
            <person name="Beucher L."/>
            <person name="Philippe N."/>
            <person name="Bertaux L."/>
            <person name="Christo-Foroux E."/>
            <person name="Labadie K."/>
            <person name="Coute Y."/>
            <person name="Abergel C."/>
            <person name="Claverie J.M."/>
        </authorList>
    </citation>
    <scope>NUCLEOTIDE SEQUENCE [LARGE SCALE GENOMIC DNA]</scope>
    <source>
        <strain evidence="1">Neocaledonia</strain>
    </source>
</reference>
<dbReference type="KEGG" id="vg:36842301"/>
<sequence>MNGTKDDSLPAIPDLPVEILVHIVSFLRCPRHVVACAQASPLLSSGPTPQLIEKWLRSGRFWGVVACGAPLDVVAHLHHVWVAQTTWDIPPTWDNVHEAARGGRLDVVRFLFGHAEPRRGIWGGEYKSMKKAVQCALDSDNADLLMWLLANCPFDRFGRAAVSMDRMAMRAACRGRMRIIERLHEEKTRRARGRRCGCARSLGLAAVRHGHVDILCTLSTMGCTAVPTPSRRTIEEALDRDQARVIDWIGKVNPAAFSRVSNASMVKAACVDRHHALDRMRFWITSCAVEVLVAASKAGMVEFLSWAVGDGSNGASQRQDKRDPIPSWDGQAIAYAAALSGCSKVIRWMLQHPVARNGITVGVARCALVANHINAAVVIHDAGAALFNEYDALTLAVRHGGLASVRAVADRGGICDVETIVSALDSATEKIVMLCARYGTDLVQPALDRVAGRQSRTEPLIWLRNHVPGICLAERHSYLTSKATSSVPVPRCRCRCCCEKG</sequence>
<proteinExistence type="predicted"/>
<dbReference type="InterPro" id="IPR052050">
    <property type="entry name" value="SecEffector_AnkRepeat"/>
</dbReference>
<dbReference type="RefSeq" id="YP_009482586.1">
    <property type="nucleotide sequence ID" value="NC_037666.1"/>
</dbReference>
<dbReference type="Proteomes" id="UP000249287">
    <property type="component" value="Segment"/>
</dbReference>
<accession>A0A2U7UDS4</accession>
<evidence type="ECO:0000313" key="1">
    <source>
        <dbReference type="EMBL" id="AVK76583.1"/>
    </source>
</evidence>